<accession>A0ABZ2LBH3</accession>
<sequence length="479" mass="49900">MLATRRILEGPLAREVARFGVPLAVGMALQTTFNLVDAYMVGQLPREEVGPAIGALGICDQVAALGTIFSYGVSTASSAIVSNRAGAQDKEGVATAAWQSILIVTALGVLFGILGIGFAGTIVRDIIGVKGSVALFATRYLRVVVGGSITIFLLLQLASIQRALGSAKTPVSLLLAGNVLNVVLAIVLMFGPGPAPAAFAWAGPIASFFHIPRMGMLGAAWATIIARGAVLVPNMIILGRRFQIVIPPRGERGPRWDEISRIVGVAWPSSAQMVIRITAMLLVNSLVARFFTSETDQVATTGLGLVFRVDTMALFVAMGWGSAAQTFVGQNMGAGQDARASLSGWTTAVYDGLTNIGLMALLLLHGEAILRIFDDDAGPVGVALRYLAIIAPTYIGLGVGIVLGNAMAGAGATRTSMWIDVAVILGLQAPLCIVAVAVFDASLDTLFRCVGATNVVSALVYAVVYGRGKWRHAAAARIT</sequence>
<evidence type="ECO:0000256" key="2">
    <source>
        <dbReference type="ARBA" id="ARBA00022448"/>
    </source>
</evidence>
<comment type="subcellular location">
    <subcellularLocation>
        <location evidence="1">Cell membrane</location>
        <topology evidence="1">Multi-pass membrane protein</topology>
    </subcellularLocation>
</comment>
<feature type="transmembrane region" description="Helical" evidence="10">
    <location>
        <begin position="445"/>
        <end position="464"/>
    </location>
</feature>
<reference evidence="11" key="1">
    <citation type="submission" date="2021-12" db="EMBL/GenBank/DDBJ databases">
        <title>Discovery of the Pendulisporaceae a myxobacterial family with distinct sporulation behavior and unique specialized metabolism.</title>
        <authorList>
            <person name="Garcia R."/>
            <person name="Popoff A."/>
            <person name="Bader C.D."/>
            <person name="Loehr J."/>
            <person name="Walesch S."/>
            <person name="Walt C."/>
            <person name="Boldt J."/>
            <person name="Bunk B."/>
            <person name="Haeckl F.J.F.P.J."/>
            <person name="Gunesch A.P."/>
            <person name="Birkelbach J."/>
            <person name="Nuebel U."/>
            <person name="Pietschmann T."/>
            <person name="Bach T."/>
            <person name="Mueller R."/>
        </authorList>
    </citation>
    <scope>NUCLEOTIDE SEQUENCE</scope>
    <source>
        <strain evidence="11">MSr11367</strain>
    </source>
</reference>
<keyword evidence="7" id="KW-0406">Ion transport</keyword>
<dbReference type="EMBL" id="CP089983">
    <property type="protein sequence ID" value="WXB08135.1"/>
    <property type="molecule type" value="Genomic_DNA"/>
</dbReference>
<keyword evidence="12" id="KW-1185">Reference proteome</keyword>
<feature type="transmembrane region" description="Helical" evidence="10">
    <location>
        <begin position="342"/>
        <end position="364"/>
    </location>
</feature>
<evidence type="ECO:0000256" key="7">
    <source>
        <dbReference type="ARBA" id="ARBA00023065"/>
    </source>
</evidence>
<evidence type="ECO:0000256" key="6">
    <source>
        <dbReference type="ARBA" id="ARBA00022989"/>
    </source>
</evidence>
<proteinExistence type="predicted"/>
<feature type="transmembrane region" description="Helical" evidence="10">
    <location>
        <begin position="211"/>
        <end position="232"/>
    </location>
</feature>
<dbReference type="PANTHER" id="PTHR43298:SF2">
    <property type="entry name" value="FMN_FAD EXPORTER YEEO-RELATED"/>
    <property type="match status" value="1"/>
</dbReference>
<evidence type="ECO:0000256" key="5">
    <source>
        <dbReference type="ARBA" id="ARBA00022692"/>
    </source>
</evidence>
<dbReference type="Pfam" id="PF01554">
    <property type="entry name" value="MatE"/>
    <property type="match status" value="2"/>
</dbReference>
<gene>
    <name evidence="11" type="ORF">LVJ94_12940</name>
</gene>
<feature type="transmembrane region" description="Helical" evidence="10">
    <location>
        <begin position="418"/>
        <end position="439"/>
    </location>
</feature>
<keyword evidence="8 10" id="KW-0472">Membrane</keyword>
<keyword evidence="4" id="KW-1003">Cell membrane</keyword>
<evidence type="ECO:0000256" key="3">
    <source>
        <dbReference type="ARBA" id="ARBA00022449"/>
    </source>
</evidence>
<dbReference type="PANTHER" id="PTHR43298">
    <property type="entry name" value="MULTIDRUG RESISTANCE PROTEIN NORM-RELATED"/>
    <property type="match status" value="1"/>
</dbReference>
<evidence type="ECO:0000256" key="8">
    <source>
        <dbReference type="ARBA" id="ARBA00023136"/>
    </source>
</evidence>
<dbReference type="RefSeq" id="WP_394837810.1">
    <property type="nucleotide sequence ID" value="NZ_CP089929.1"/>
</dbReference>
<dbReference type="Proteomes" id="UP001374803">
    <property type="component" value="Chromosome"/>
</dbReference>
<dbReference type="NCBIfam" id="TIGR00797">
    <property type="entry name" value="matE"/>
    <property type="match status" value="1"/>
</dbReference>
<evidence type="ECO:0000256" key="4">
    <source>
        <dbReference type="ARBA" id="ARBA00022475"/>
    </source>
</evidence>
<feature type="transmembrane region" description="Helical" evidence="10">
    <location>
        <begin position="140"/>
        <end position="159"/>
    </location>
</feature>
<keyword evidence="2" id="KW-0813">Transport</keyword>
<evidence type="ECO:0000313" key="11">
    <source>
        <dbReference type="EMBL" id="WXB08135.1"/>
    </source>
</evidence>
<organism evidence="11 12">
    <name type="scientific">Pendulispora rubella</name>
    <dbReference type="NCBI Taxonomy" id="2741070"/>
    <lineage>
        <taxon>Bacteria</taxon>
        <taxon>Pseudomonadati</taxon>
        <taxon>Myxococcota</taxon>
        <taxon>Myxococcia</taxon>
        <taxon>Myxococcales</taxon>
        <taxon>Sorangiineae</taxon>
        <taxon>Pendulisporaceae</taxon>
        <taxon>Pendulispora</taxon>
    </lineage>
</organism>
<dbReference type="InterPro" id="IPR048279">
    <property type="entry name" value="MdtK-like"/>
</dbReference>
<name>A0ABZ2LBH3_9BACT</name>
<dbReference type="InterPro" id="IPR050222">
    <property type="entry name" value="MATE_MdtK"/>
</dbReference>
<evidence type="ECO:0000256" key="10">
    <source>
        <dbReference type="SAM" id="Phobius"/>
    </source>
</evidence>
<protein>
    <recommendedName>
        <fullName evidence="9">Multidrug-efflux transporter</fullName>
    </recommendedName>
</protein>
<keyword evidence="5 10" id="KW-0812">Transmembrane</keyword>
<keyword evidence="6 10" id="KW-1133">Transmembrane helix</keyword>
<keyword evidence="3" id="KW-0050">Antiport</keyword>
<evidence type="ECO:0000256" key="9">
    <source>
        <dbReference type="ARBA" id="ARBA00031636"/>
    </source>
</evidence>
<feature type="transmembrane region" description="Helical" evidence="10">
    <location>
        <begin position="100"/>
        <end position="120"/>
    </location>
</feature>
<dbReference type="PIRSF" id="PIRSF006603">
    <property type="entry name" value="DinF"/>
    <property type="match status" value="1"/>
</dbReference>
<dbReference type="InterPro" id="IPR002528">
    <property type="entry name" value="MATE_fam"/>
</dbReference>
<evidence type="ECO:0000256" key="1">
    <source>
        <dbReference type="ARBA" id="ARBA00004651"/>
    </source>
</evidence>
<feature type="transmembrane region" description="Helical" evidence="10">
    <location>
        <begin position="384"/>
        <end position="406"/>
    </location>
</feature>
<feature type="transmembrane region" description="Helical" evidence="10">
    <location>
        <begin position="171"/>
        <end position="191"/>
    </location>
</feature>
<evidence type="ECO:0000313" key="12">
    <source>
        <dbReference type="Proteomes" id="UP001374803"/>
    </source>
</evidence>